<evidence type="ECO:0000313" key="1">
    <source>
        <dbReference type="EMBL" id="CAI9120294.1"/>
    </source>
</evidence>
<evidence type="ECO:0000313" key="2">
    <source>
        <dbReference type="Proteomes" id="UP001176960"/>
    </source>
</evidence>
<dbReference type="AlphaFoldDB" id="A0AA35Y162"/>
<name>A0AA35Y162_9PROT</name>
<keyword evidence="2" id="KW-1185">Reference proteome</keyword>
<dbReference type="SUPFAM" id="SSF53474">
    <property type="entry name" value="alpha/beta-Hydrolases"/>
    <property type="match status" value="1"/>
</dbReference>
<dbReference type="Proteomes" id="UP001176960">
    <property type="component" value="Unassembled WGS sequence"/>
</dbReference>
<organism evidence="1 2">
    <name type="scientific">Brytella acorum</name>
    <dbReference type="NCBI Taxonomy" id="2959299"/>
    <lineage>
        <taxon>Bacteria</taxon>
        <taxon>Pseudomonadati</taxon>
        <taxon>Pseudomonadota</taxon>
        <taxon>Alphaproteobacteria</taxon>
        <taxon>Acetobacterales</taxon>
        <taxon>Acetobacteraceae</taxon>
        <taxon>Brytella</taxon>
    </lineage>
</organism>
<dbReference type="InterPro" id="IPR029058">
    <property type="entry name" value="AB_hydrolase_fold"/>
</dbReference>
<reference evidence="1" key="1">
    <citation type="submission" date="2023-03" db="EMBL/GenBank/DDBJ databases">
        <authorList>
            <person name="Cleenwerck I."/>
        </authorList>
    </citation>
    <scope>NUCLEOTIDE SEQUENCE</scope>
    <source>
        <strain evidence="1">LMG 32879</strain>
    </source>
</reference>
<dbReference type="Gene3D" id="3.40.50.1820">
    <property type="entry name" value="alpha/beta hydrolase"/>
    <property type="match status" value="1"/>
</dbReference>
<sequence>MRFLFVHGWGFDASFWKPLLSMPDLDDSRATVFEAGYFGAPPHLALPEEPFVAITHSAGTPWFLERMPPWCRKLLVINGFARFSCADDFRSGIPLRILTRMRQRLGNEPETTLGDFRARVGCRESWEGAPDIARLEAGLQRLCEVDARQPARENAERIAWIAGARDPLISSYMTHESFSPVSSGLIYEGGHLLPLEEPNRLATWIRDMAL</sequence>
<proteinExistence type="predicted"/>
<accession>A0AA35Y162</accession>
<comment type="caution">
    <text evidence="1">The sequence shown here is derived from an EMBL/GenBank/DDBJ whole genome shotgun (WGS) entry which is preliminary data.</text>
</comment>
<gene>
    <name evidence="1" type="ORF">LMG32879_001126</name>
</gene>
<dbReference type="EMBL" id="CATKSH010000005">
    <property type="protein sequence ID" value="CAI9120294.1"/>
    <property type="molecule type" value="Genomic_DNA"/>
</dbReference>
<protein>
    <submittedName>
        <fullName evidence="1">Biotin synthase</fullName>
    </submittedName>
</protein>
<dbReference type="RefSeq" id="WP_289842536.1">
    <property type="nucleotide sequence ID" value="NZ_CATKSH010000005.1"/>
</dbReference>